<keyword evidence="4" id="KW-0238">DNA-binding</keyword>
<dbReference type="GO" id="GO:0045893">
    <property type="term" value="P:positive regulation of DNA-templated transcription"/>
    <property type="evidence" value="ECO:0007669"/>
    <property type="project" value="InterPro"/>
</dbReference>
<gene>
    <name evidence="8" type="primary">cueR</name>
    <name evidence="8" type="ORF">FNB15_06645</name>
</gene>
<dbReference type="Pfam" id="PF09278">
    <property type="entry name" value="MerR-DNA-bind"/>
    <property type="match status" value="1"/>
</dbReference>
<sequence length="143" mass="16042">MNIGQASNHSGVSAKMIRYYESIGLMPEAGRTQAGYRVYSERDVHLLRFVRRSRDLGFALEDIRMLLGLWQDDERPSAAVKDIAMKHIDELTRKIAELQAMKRSLQHLAEACHGDDRPDCPILDDLSGPIQTDGEDAACCAKK</sequence>
<evidence type="ECO:0000256" key="2">
    <source>
        <dbReference type="ARBA" id="ARBA00022490"/>
    </source>
</evidence>
<dbReference type="CDD" id="cd01108">
    <property type="entry name" value="HTH_CueR"/>
    <property type="match status" value="1"/>
</dbReference>
<dbReference type="PANTHER" id="PTHR30204:SF94">
    <property type="entry name" value="HEAVY METAL-DEPENDENT TRANSCRIPTIONAL REGULATOR HI_0293-RELATED"/>
    <property type="match status" value="1"/>
</dbReference>
<proteinExistence type="predicted"/>
<name>A0A516H055_9PROT</name>
<keyword evidence="2" id="KW-0963">Cytoplasm</keyword>
<dbReference type="EMBL" id="CP041636">
    <property type="protein sequence ID" value="QDO96970.1"/>
    <property type="molecule type" value="Genomic_DNA"/>
</dbReference>
<dbReference type="GO" id="GO:0005507">
    <property type="term" value="F:copper ion binding"/>
    <property type="evidence" value="ECO:0007669"/>
    <property type="project" value="InterPro"/>
</dbReference>
<dbReference type="Proteomes" id="UP000317496">
    <property type="component" value="Chromosome"/>
</dbReference>
<evidence type="ECO:0000256" key="4">
    <source>
        <dbReference type="ARBA" id="ARBA00023125"/>
    </source>
</evidence>
<dbReference type="InterPro" id="IPR047057">
    <property type="entry name" value="MerR_fam"/>
</dbReference>
<organism evidence="8 9">
    <name type="scientific">Ferrovibrio terrae</name>
    <dbReference type="NCBI Taxonomy" id="2594003"/>
    <lineage>
        <taxon>Bacteria</taxon>
        <taxon>Pseudomonadati</taxon>
        <taxon>Pseudomonadota</taxon>
        <taxon>Alphaproteobacteria</taxon>
        <taxon>Rhodospirillales</taxon>
        <taxon>Rhodospirillaceae</taxon>
        <taxon>Ferrovibrio</taxon>
    </lineage>
</organism>
<evidence type="ECO:0000313" key="8">
    <source>
        <dbReference type="EMBL" id="QDO96970.1"/>
    </source>
</evidence>
<dbReference type="PROSITE" id="PS00552">
    <property type="entry name" value="HTH_MERR_1"/>
    <property type="match status" value="1"/>
</dbReference>
<dbReference type="NCBIfam" id="TIGR02044">
    <property type="entry name" value="CueR"/>
    <property type="match status" value="1"/>
</dbReference>
<dbReference type="PROSITE" id="PS50937">
    <property type="entry name" value="HTH_MERR_2"/>
    <property type="match status" value="1"/>
</dbReference>
<evidence type="ECO:0000313" key="9">
    <source>
        <dbReference type="Proteomes" id="UP000317496"/>
    </source>
</evidence>
<feature type="domain" description="HTH merR-type" evidence="7">
    <location>
        <begin position="1"/>
        <end position="69"/>
    </location>
</feature>
<reference evidence="8 9" key="1">
    <citation type="submission" date="2019-07" db="EMBL/GenBank/DDBJ databases">
        <title>Genome sequencing for Ferrovibrio sp. K5.</title>
        <authorList>
            <person name="Park S.-J."/>
        </authorList>
    </citation>
    <scope>NUCLEOTIDE SEQUENCE [LARGE SCALE GENOMIC DNA]</scope>
    <source>
        <strain evidence="8 9">K5</strain>
    </source>
</reference>
<evidence type="ECO:0000259" key="7">
    <source>
        <dbReference type="PROSITE" id="PS50937"/>
    </source>
</evidence>
<evidence type="ECO:0000256" key="5">
    <source>
        <dbReference type="ARBA" id="ARBA00023163"/>
    </source>
</evidence>
<dbReference type="GO" id="GO:0003677">
    <property type="term" value="F:DNA binding"/>
    <property type="evidence" value="ECO:0007669"/>
    <property type="project" value="UniProtKB-KW"/>
</dbReference>
<evidence type="ECO:0000256" key="1">
    <source>
        <dbReference type="ARBA" id="ARBA00004496"/>
    </source>
</evidence>
<dbReference type="InterPro" id="IPR011789">
    <property type="entry name" value="CueR"/>
</dbReference>
<dbReference type="Pfam" id="PF00376">
    <property type="entry name" value="MerR"/>
    <property type="match status" value="1"/>
</dbReference>
<dbReference type="GO" id="GO:0003700">
    <property type="term" value="F:DNA-binding transcription factor activity"/>
    <property type="evidence" value="ECO:0007669"/>
    <property type="project" value="InterPro"/>
</dbReference>
<dbReference type="PANTHER" id="PTHR30204">
    <property type="entry name" value="REDOX-CYCLING DRUG-SENSING TRANSCRIPTIONAL ACTIVATOR SOXR"/>
    <property type="match status" value="1"/>
</dbReference>
<dbReference type="InterPro" id="IPR000551">
    <property type="entry name" value="MerR-type_HTH_dom"/>
</dbReference>
<protein>
    <submittedName>
        <fullName evidence="8">Cu(I)-responsive transcriptional regulator</fullName>
    </submittedName>
</protein>
<dbReference type="InterPro" id="IPR009061">
    <property type="entry name" value="DNA-bd_dom_put_sf"/>
</dbReference>
<dbReference type="Gene3D" id="1.10.1660.10">
    <property type="match status" value="1"/>
</dbReference>
<keyword evidence="5" id="KW-0804">Transcription</keyword>
<feature type="coiled-coil region" evidence="6">
    <location>
        <begin position="81"/>
        <end position="108"/>
    </location>
</feature>
<evidence type="ECO:0000256" key="6">
    <source>
        <dbReference type="SAM" id="Coils"/>
    </source>
</evidence>
<evidence type="ECO:0000256" key="3">
    <source>
        <dbReference type="ARBA" id="ARBA00023015"/>
    </source>
</evidence>
<dbReference type="SUPFAM" id="SSF46955">
    <property type="entry name" value="Putative DNA-binding domain"/>
    <property type="match status" value="1"/>
</dbReference>
<accession>A0A516H055</accession>
<keyword evidence="6" id="KW-0175">Coiled coil</keyword>
<dbReference type="OrthoDB" id="9802944at2"/>
<dbReference type="GO" id="GO:0005737">
    <property type="term" value="C:cytoplasm"/>
    <property type="evidence" value="ECO:0007669"/>
    <property type="project" value="UniProtKB-SubCell"/>
</dbReference>
<keyword evidence="9" id="KW-1185">Reference proteome</keyword>
<dbReference type="RefSeq" id="WP_144067951.1">
    <property type="nucleotide sequence ID" value="NZ_CP041636.1"/>
</dbReference>
<dbReference type="PRINTS" id="PR00040">
    <property type="entry name" value="HTHMERR"/>
</dbReference>
<dbReference type="AlphaFoldDB" id="A0A516H055"/>
<dbReference type="SMART" id="SM00422">
    <property type="entry name" value="HTH_MERR"/>
    <property type="match status" value="1"/>
</dbReference>
<keyword evidence="3" id="KW-0805">Transcription regulation</keyword>
<comment type="subcellular location">
    <subcellularLocation>
        <location evidence="1">Cytoplasm</location>
    </subcellularLocation>
</comment>
<dbReference type="InterPro" id="IPR015358">
    <property type="entry name" value="Tscrpt_reg_MerR_DNA-bd"/>
</dbReference>
<dbReference type="KEGG" id="fer:FNB15_06645"/>